<comment type="caution">
    <text evidence="1">The sequence shown here is derived from an EMBL/GenBank/DDBJ whole genome shotgun (WGS) entry which is preliminary data.</text>
</comment>
<accession>A0ABQ4KB28</accession>
<organism evidence="1 2">
    <name type="scientific">Siminovitchia fordii</name>
    <dbReference type="NCBI Taxonomy" id="254759"/>
    <lineage>
        <taxon>Bacteria</taxon>
        <taxon>Bacillati</taxon>
        <taxon>Bacillota</taxon>
        <taxon>Bacilli</taxon>
        <taxon>Bacillales</taxon>
        <taxon>Bacillaceae</taxon>
        <taxon>Siminovitchia</taxon>
    </lineage>
</organism>
<evidence type="ECO:0000313" key="2">
    <source>
        <dbReference type="Proteomes" id="UP000680279"/>
    </source>
</evidence>
<protein>
    <submittedName>
        <fullName evidence="1">Uncharacterized protein</fullName>
    </submittedName>
</protein>
<proteinExistence type="predicted"/>
<name>A0ABQ4KB28_9BACI</name>
<evidence type="ECO:0000313" key="1">
    <source>
        <dbReference type="EMBL" id="GIN22323.1"/>
    </source>
</evidence>
<reference evidence="1 2" key="1">
    <citation type="submission" date="2021-03" db="EMBL/GenBank/DDBJ databases">
        <title>Antimicrobial resistance genes in bacteria isolated from Japanese honey, and their potential for conferring macrolide and lincosamide resistance in the American foulbrood pathogen Paenibacillus larvae.</title>
        <authorList>
            <person name="Okamoto M."/>
            <person name="Kumagai M."/>
            <person name="Kanamori H."/>
            <person name="Takamatsu D."/>
        </authorList>
    </citation>
    <scope>NUCLEOTIDE SEQUENCE [LARGE SCALE GENOMIC DNA]</scope>
    <source>
        <strain evidence="1 2">J1TS3</strain>
    </source>
</reference>
<gene>
    <name evidence="1" type="ORF">J1TS3_34570</name>
</gene>
<keyword evidence="2" id="KW-1185">Reference proteome</keyword>
<dbReference type="Proteomes" id="UP000680279">
    <property type="component" value="Unassembled WGS sequence"/>
</dbReference>
<dbReference type="EMBL" id="BOQT01000015">
    <property type="protein sequence ID" value="GIN22323.1"/>
    <property type="molecule type" value="Genomic_DNA"/>
</dbReference>
<sequence length="41" mass="5210">MVDKYMSWFEFSDTPCFKEEFTGWEWSIQRMEKQELFKHKV</sequence>